<organism evidence="1">
    <name type="scientific">Oryza glumipatula</name>
    <dbReference type="NCBI Taxonomy" id="40148"/>
    <lineage>
        <taxon>Eukaryota</taxon>
        <taxon>Viridiplantae</taxon>
        <taxon>Streptophyta</taxon>
        <taxon>Embryophyta</taxon>
        <taxon>Tracheophyta</taxon>
        <taxon>Spermatophyta</taxon>
        <taxon>Magnoliopsida</taxon>
        <taxon>Liliopsida</taxon>
        <taxon>Poales</taxon>
        <taxon>Poaceae</taxon>
        <taxon>BOP clade</taxon>
        <taxon>Oryzoideae</taxon>
        <taxon>Oryzeae</taxon>
        <taxon>Oryzinae</taxon>
        <taxon>Oryza</taxon>
    </lineage>
</organism>
<name>A0A0D9YZX1_9ORYZ</name>
<dbReference type="EnsemblPlants" id="OGLUM02G37850.1">
    <property type="protein sequence ID" value="OGLUM02G37850.1"/>
    <property type="gene ID" value="OGLUM02G37850"/>
</dbReference>
<dbReference type="HOGENOM" id="CLU_3145024_0_0_1"/>
<reference evidence="1" key="1">
    <citation type="submission" date="2015-04" db="UniProtKB">
        <authorList>
            <consortium name="EnsemblPlants"/>
        </authorList>
    </citation>
    <scope>IDENTIFICATION</scope>
</reference>
<proteinExistence type="predicted"/>
<dbReference type="AlphaFoldDB" id="A0A0D9YZX1"/>
<dbReference type="Gramene" id="OGLUM02G37850.1">
    <property type="protein sequence ID" value="OGLUM02G37850.1"/>
    <property type="gene ID" value="OGLUM02G37850"/>
</dbReference>
<keyword evidence="2" id="KW-1185">Reference proteome</keyword>
<dbReference type="Proteomes" id="UP000026961">
    <property type="component" value="Chromosome 2"/>
</dbReference>
<reference evidence="1" key="2">
    <citation type="submission" date="2018-05" db="EMBL/GenBank/DDBJ databases">
        <title>OgluRS3 (Oryza glumaepatula Reference Sequence Version 3).</title>
        <authorList>
            <person name="Zhang J."/>
            <person name="Kudrna D."/>
            <person name="Lee S."/>
            <person name="Talag J."/>
            <person name="Welchert J."/>
            <person name="Wing R.A."/>
        </authorList>
    </citation>
    <scope>NUCLEOTIDE SEQUENCE [LARGE SCALE GENOMIC DNA]</scope>
</reference>
<evidence type="ECO:0000313" key="2">
    <source>
        <dbReference type="Proteomes" id="UP000026961"/>
    </source>
</evidence>
<protein>
    <submittedName>
        <fullName evidence="1">Uncharacterized protein</fullName>
    </submittedName>
</protein>
<evidence type="ECO:0000313" key="1">
    <source>
        <dbReference type="EnsemblPlants" id="OGLUM02G37850.1"/>
    </source>
</evidence>
<accession>A0A0D9YZX1</accession>
<sequence length="49" mass="5559">MRGHHLCVDLVRENAWPASRLNSISIVSNMTQPGVKWSAWIQVGKELNE</sequence>